<evidence type="ECO:0000313" key="1">
    <source>
        <dbReference type="EMBL" id="ABG64130.1"/>
    </source>
</evidence>
<proteinExistence type="predicted"/>
<dbReference type="eggNOG" id="COG3562">
    <property type="taxonomic scope" value="Bacteria"/>
</dbReference>
<accession>Q11EP5</accession>
<sequence precursor="true">MRQSLPADANSASQRTIAGSHAVGGRVVLLQGPVGPFFKHLQRTLEGAGFSCWRISFNAGDRLFAPKRNRIDFRGSPLLWELWFRNFLREHSIGFIILFGCNRPIHVVARRLADEAGINVLSLEEGYLRPGFVTIEQGGNNSGSPLAGCLPPEGFEPNEDLKRKDFHGFRSMCLYGGVYYAVRTLFSLPSERHQFHRRFPAIPEAYAWARNVWRTTANRSSDFQTIETLLEHYERRYFLVVLQVAADMQMGAAARGWSTPKLIREALKSFARSAPKEFRLAFKIHPLQRGHGNERELILREAEAQGIAERVDIFYTGSVGLIIRHAAGVITINSSSGLSAIHHGVPLLVIGEALYANDALATSAHGEPDFDAFWTSEKVASAELRHRYLGWIREKCLKPGDFYARAGISAACQGVLEVVSSMAAADGAKESQSKANVPPRSTA</sequence>
<name>Q11EP5_CHESB</name>
<organism evidence="1">
    <name type="scientific">Chelativorans sp. (strain BNC1)</name>
    <dbReference type="NCBI Taxonomy" id="266779"/>
    <lineage>
        <taxon>Bacteria</taxon>
        <taxon>Pseudomonadati</taxon>
        <taxon>Pseudomonadota</taxon>
        <taxon>Alphaproteobacteria</taxon>
        <taxon>Hyphomicrobiales</taxon>
        <taxon>Phyllobacteriaceae</taxon>
        <taxon>Chelativorans</taxon>
    </lineage>
</organism>
<dbReference type="EMBL" id="CP000390">
    <property type="protein sequence ID" value="ABG64130.1"/>
    <property type="molecule type" value="Genomic_DNA"/>
</dbReference>
<dbReference type="AlphaFoldDB" id="Q11EP5"/>
<dbReference type="GO" id="GO:0000271">
    <property type="term" value="P:polysaccharide biosynthetic process"/>
    <property type="evidence" value="ECO:0007669"/>
    <property type="project" value="InterPro"/>
</dbReference>
<protein>
    <submittedName>
        <fullName evidence="1">Capsule polysaccharide biosynthesis</fullName>
    </submittedName>
</protein>
<dbReference type="STRING" id="266779.Meso_2753"/>
<dbReference type="GO" id="GO:0015774">
    <property type="term" value="P:polysaccharide transport"/>
    <property type="evidence" value="ECO:0007669"/>
    <property type="project" value="InterPro"/>
</dbReference>
<dbReference type="HOGENOM" id="CLU_040135_1_0_5"/>
<dbReference type="KEGG" id="mes:Meso_2753"/>
<gene>
    <name evidence="1" type="ordered locus">Meso_2753</name>
</gene>
<reference evidence="1" key="1">
    <citation type="submission" date="2006-06" db="EMBL/GenBank/DDBJ databases">
        <title>Complete sequence of chromosome of Chelativorans sp. BNC1.</title>
        <authorList>
            <consortium name="US DOE Joint Genome Institute"/>
            <person name="Copeland A."/>
            <person name="Lucas S."/>
            <person name="Lapidus A."/>
            <person name="Barry K."/>
            <person name="Detter J.C."/>
            <person name="Glavina del Rio T."/>
            <person name="Hammon N."/>
            <person name="Israni S."/>
            <person name="Dalin E."/>
            <person name="Tice H."/>
            <person name="Pitluck S."/>
            <person name="Chertkov O."/>
            <person name="Brettin T."/>
            <person name="Bruce D."/>
            <person name="Han C."/>
            <person name="Tapia R."/>
            <person name="Gilna P."/>
            <person name="Schmutz J."/>
            <person name="Larimer F."/>
            <person name="Land M."/>
            <person name="Hauser L."/>
            <person name="Kyrpides N."/>
            <person name="Mikhailova N."/>
            <person name="Richardson P."/>
        </authorList>
    </citation>
    <scope>NUCLEOTIDE SEQUENCE</scope>
    <source>
        <strain evidence="1">BNC1</strain>
    </source>
</reference>
<dbReference type="InterPro" id="IPR007833">
    <property type="entry name" value="Capsule_polysaccharide_synth"/>
</dbReference>
<dbReference type="Pfam" id="PF05159">
    <property type="entry name" value="Capsule_synth"/>
    <property type="match status" value="1"/>
</dbReference>